<evidence type="ECO:0000256" key="3">
    <source>
        <dbReference type="ARBA" id="ARBA00010345"/>
    </source>
</evidence>
<dbReference type="AlphaFoldDB" id="A0AAF0J362"/>
<comment type="similarity">
    <text evidence="3 10">Belongs to the PIGX family.</text>
</comment>
<evidence type="ECO:0000256" key="2">
    <source>
        <dbReference type="ARBA" id="ARBA00004687"/>
    </source>
</evidence>
<evidence type="ECO:0000256" key="4">
    <source>
        <dbReference type="ARBA" id="ARBA00022502"/>
    </source>
</evidence>
<evidence type="ECO:0000256" key="8">
    <source>
        <dbReference type="ARBA" id="ARBA00023136"/>
    </source>
</evidence>
<keyword evidence="5" id="KW-0812">Transmembrane</keyword>
<keyword evidence="7" id="KW-1133">Transmembrane helix</keyword>
<protein>
    <recommendedName>
        <fullName evidence="10">Protein PBN1</fullName>
    </recommendedName>
</protein>
<organism evidence="11 12">
    <name type="scientific">Malassezia nana</name>
    <dbReference type="NCBI Taxonomy" id="180528"/>
    <lineage>
        <taxon>Eukaryota</taxon>
        <taxon>Fungi</taxon>
        <taxon>Dikarya</taxon>
        <taxon>Basidiomycota</taxon>
        <taxon>Ustilaginomycotina</taxon>
        <taxon>Malasseziomycetes</taxon>
        <taxon>Malasseziales</taxon>
        <taxon>Malasseziaceae</taxon>
        <taxon>Malassezia</taxon>
    </lineage>
</organism>
<dbReference type="EMBL" id="CP119896">
    <property type="protein sequence ID" value="WFD27801.1"/>
    <property type="molecule type" value="Genomic_DNA"/>
</dbReference>
<dbReference type="GO" id="GO:0005789">
    <property type="term" value="C:endoplasmic reticulum membrane"/>
    <property type="evidence" value="ECO:0007669"/>
    <property type="project" value="UniProtKB-SubCell"/>
</dbReference>
<keyword evidence="9" id="KW-0325">Glycoprotein</keyword>
<sequence length="252" mass="28333">MELVTTPAGGRLRWTERTSYAPTAWIDVPDAPEGCSLHLLYTLPPTVFFDPYTARCTPPVVDRHLWGPIDLEHMPGWASESRWAAQIEKAPPAWWEGEGPRAHAPCTGSACEHTALLLDLAHGGEVRIPLHVRYAHAVPMPLLDRERHGPEAFRTWIERLHSQTPHAWARRALDLVQRGLAAAQPWIATPTAPQALFADAPVVLAQCASPPPQWETIVIGTGFLRSKRSQARPYTYRPSLWLYHPKRARRSR</sequence>
<gene>
    <name evidence="11" type="ORF">MNAN1_002806</name>
</gene>
<reference evidence="11" key="1">
    <citation type="submission" date="2023-03" db="EMBL/GenBank/DDBJ databases">
        <title>Mating type loci evolution in Malassezia.</title>
        <authorList>
            <person name="Coelho M.A."/>
        </authorList>
    </citation>
    <scope>NUCLEOTIDE SEQUENCE</scope>
    <source>
        <strain evidence="11">CBS 9557</strain>
    </source>
</reference>
<dbReference type="GO" id="GO:0006506">
    <property type="term" value="P:GPI anchor biosynthetic process"/>
    <property type="evidence" value="ECO:0007669"/>
    <property type="project" value="UniProtKB-KW"/>
</dbReference>
<dbReference type="Proteomes" id="UP001213623">
    <property type="component" value="Chromosome 5"/>
</dbReference>
<evidence type="ECO:0000256" key="1">
    <source>
        <dbReference type="ARBA" id="ARBA00004389"/>
    </source>
</evidence>
<comment type="function">
    <text evidence="10">Required for proper folding and/or the stability of a subset of proteins in the endoplasmic reticulum. Component of glycosylphosphatidylinositol-mannosyltransferase 1 which transfers the first of the 4 mannoses in the GPI-anchor precursors during GPI-anchor biosynthesis. Probably acts by stabilizing the mannosyltransferase GPI14.</text>
</comment>
<keyword evidence="12" id="KW-1185">Reference proteome</keyword>
<keyword evidence="8" id="KW-0472">Membrane</keyword>
<comment type="subcellular location">
    <subcellularLocation>
        <location evidence="1 10">Endoplasmic reticulum membrane</location>
        <topology evidence="1 10">Single-pass membrane protein</topology>
    </subcellularLocation>
</comment>
<proteinExistence type="inferred from homology"/>
<dbReference type="InterPro" id="IPR013233">
    <property type="entry name" value="PIG-X/PBN1"/>
</dbReference>
<comment type="pathway">
    <text evidence="2 10">Glycolipid biosynthesis; glycosylphosphatidylinositol-anchor biosynthesis.</text>
</comment>
<evidence type="ECO:0000256" key="5">
    <source>
        <dbReference type="ARBA" id="ARBA00022692"/>
    </source>
</evidence>
<evidence type="ECO:0000313" key="11">
    <source>
        <dbReference type="EMBL" id="WFD27801.1"/>
    </source>
</evidence>
<accession>A0AAF0J362</accession>
<evidence type="ECO:0000256" key="10">
    <source>
        <dbReference type="RuleBase" id="RU366056"/>
    </source>
</evidence>
<keyword evidence="4 10" id="KW-0337">GPI-anchor biosynthesis</keyword>
<evidence type="ECO:0000313" key="12">
    <source>
        <dbReference type="Proteomes" id="UP001213623"/>
    </source>
</evidence>
<name>A0AAF0J362_9BASI</name>
<evidence type="ECO:0000256" key="9">
    <source>
        <dbReference type="ARBA" id="ARBA00023180"/>
    </source>
</evidence>
<evidence type="ECO:0000256" key="6">
    <source>
        <dbReference type="ARBA" id="ARBA00022824"/>
    </source>
</evidence>
<dbReference type="Pfam" id="PF08320">
    <property type="entry name" value="PIG-X"/>
    <property type="match status" value="1"/>
</dbReference>
<keyword evidence="6 10" id="KW-0256">Endoplasmic reticulum</keyword>
<evidence type="ECO:0000256" key="7">
    <source>
        <dbReference type="ARBA" id="ARBA00022989"/>
    </source>
</evidence>